<evidence type="ECO:0000313" key="4">
    <source>
        <dbReference type="EMBL" id="MDO1445475.1"/>
    </source>
</evidence>
<dbReference type="InterPro" id="IPR012373">
    <property type="entry name" value="Ferrdict_sens_TM"/>
</dbReference>
<evidence type="ECO:0000259" key="2">
    <source>
        <dbReference type="Pfam" id="PF04773"/>
    </source>
</evidence>
<evidence type="ECO:0000313" key="5">
    <source>
        <dbReference type="Proteomes" id="UP001168528"/>
    </source>
</evidence>
<dbReference type="InterPro" id="IPR032508">
    <property type="entry name" value="FecR_C"/>
</dbReference>
<evidence type="ECO:0000256" key="1">
    <source>
        <dbReference type="SAM" id="Phobius"/>
    </source>
</evidence>
<dbReference type="Pfam" id="PF16344">
    <property type="entry name" value="FecR_C"/>
    <property type="match status" value="1"/>
</dbReference>
<dbReference type="Pfam" id="PF04773">
    <property type="entry name" value="FecR"/>
    <property type="match status" value="1"/>
</dbReference>
<keyword evidence="1" id="KW-1133">Transmembrane helix</keyword>
<dbReference type="PANTHER" id="PTHR30273">
    <property type="entry name" value="PERIPLASMIC SIGNAL SENSOR AND SIGMA FACTOR ACTIVATOR FECR-RELATED"/>
    <property type="match status" value="1"/>
</dbReference>
<feature type="domain" description="Protein FecR C-terminal" evidence="3">
    <location>
        <begin position="272"/>
        <end position="338"/>
    </location>
</feature>
<keyword evidence="5" id="KW-1185">Reference proteome</keyword>
<dbReference type="RefSeq" id="WP_302036261.1">
    <property type="nucleotide sequence ID" value="NZ_JAUKPO010000001.1"/>
</dbReference>
<dbReference type="PANTHER" id="PTHR30273:SF2">
    <property type="entry name" value="PROTEIN FECR"/>
    <property type="match status" value="1"/>
</dbReference>
<reference evidence="4" key="1">
    <citation type="submission" date="2023-07" db="EMBL/GenBank/DDBJ databases">
        <title>The genome sequence of Rhodocytophaga aerolata KACC 12507.</title>
        <authorList>
            <person name="Zhang X."/>
        </authorList>
    </citation>
    <scope>NUCLEOTIDE SEQUENCE</scope>
    <source>
        <strain evidence="4">KACC 12507</strain>
    </source>
</reference>
<name>A0ABT8R051_9BACT</name>
<sequence>MQEKDIDEIIRLVLTGEATREEASILAQWLAASDENRQVFEHMQQLWQERTPEPPLPNAGQLSNQIWAKALQTDPTPQHLHPAPAPSLLTYYTRVAAIVLFIIGLPLLIFFYMATPAHKPEKTQVVYTEKKSAIGQKLKITLPDGSLAWLNADSKIQYAANFEGNTRTIVLEGEGYFEVKKNASKPFIVKSGKVSTTALGTSFNIQAYPEDSTIQVALLTGKVQVKSPQVGTAGIAFSLREGMGIHYNKQMNQSSKYKVDQDQVMAWKQGILLFDGDSFEEVTSKIRRWYGVEVTVTGTPPNDWKLTGKFKNEALTSVLENIRFGRSFSYQLAGKQLTFLFDTPNP</sequence>
<dbReference type="InterPro" id="IPR006860">
    <property type="entry name" value="FecR"/>
</dbReference>
<comment type="caution">
    <text evidence="4">The sequence shown here is derived from an EMBL/GenBank/DDBJ whole genome shotgun (WGS) entry which is preliminary data.</text>
</comment>
<keyword evidence="1" id="KW-0472">Membrane</keyword>
<organism evidence="4 5">
    <name type="scientific">Rhodocytophaga aerolata</name>
    <dbReference type="NCBI Taxonomy" id="455078"/>
    <lineage>
        <taxon>Bacteria</taxon>
        <taxon>Pseudomonadati</taxon>
        <taxon>Bacteroidota</taxon>
        <taxon>Cytophagia</taxon>
        <taxon>Cytophagales</taxon>
        <taxon>Rhodocytophagaceae</taxon>
        <taxon>Rhodocytophaga</taxon>
    </lineage>
</organism>
<feature type="domain" description="FecR protein" evidence="2">
    <location>
        <begin position="133"/>
        <end position="224"/>
    </location>
</feature>
<protein>
    <submittedName>
        <fullName evidence="4">FecR domain-containing protein</fullName>
    </submittedName>
</protein>
<accession>A0ABT8R051</accession>
<dbReference type="Proteomes" id="UP001168528">
    <property type="component" value="Unassembled WGS sequence"/>
</dbReference>
<proteinExistence type="predicted"/>
<dbReference type="Gene3D" id="2.60.120.1440">
    <property type="match status" value="1"/>
</dbReference>
<evidence type="ECO:0000259" key="3">
    <source>
        <dbReference type="Pfam" id="PF16344"/>
    </source>
</evidence>
<feature type="transmembrane region" description="Helical" evidence="1">
    <location>
        <begin position="91"/>
        <end position="114"/>
    </location>
</feature>
<keyword evidence="1" id="KW-0812">Transmembrane</keyword>
<dbReference type="EMBL" id="JAUKPO010000001">
    <property type="protein sequence ID" value="MDO1445475.1"/>
    <property type="molecule type" value="Genomic_DNA"/>
</dbReference>
<dbReference type="Gene3D" id="3.55.50.30">
    <property type="match status" value="1"/>
</dbReference>
<gene>
    <name evidence="4" type="ORF">Q0590_04390</name>
</gene>
<dbReference type="PIRSF" id="PIRSF018266">
    <property type="entry name" value="FecR"/>
    <property type="match status" value="1"/>
</dbReference>